<dbReference type="InterPro" id="IPR017853">
    <property type="entry name" value="GH"/>
</dbReference>
<organism evidence="5 6">
    <name type="scientific">Leptosia nina</name>
    <dbReference type="NCBI Taxonomy" id="320188"/>
    <lineage>
        <taxon>Eukaryota</taxon>
        <taxon>Metazoa</taxon>
        <taxon>Ecdysozoa</taxon>
        <taxon>Arthropoda</taxon>
        <taxon>Hexapoda</taxon>
        <taxon>Insecta</taxon>
        <taxon>Pterygota</taxon>
        <taxon>Neoptera</taxon>
        <taxon>Endopterygota</taxon>
        <taxon>Lepidoptera</taxon>
        <taxon>Glossata</taxon>
        <taxon>Ditrysia</taxon>
        <taxon>Papilionoidea</taxon>
        <taxon>Pieridae</taxon>
        <taxon>Pierinae</taxon>
        <taxon>Leptosia</taxon>
    </lineage>
</organism>
<keyword evidence="6" id="KW-1185">Reference proteome</keyword>
<protein>
    <recommendedName>
        <fullName evidence="7">Beta-glucosidase</fullName>
    </recommendedName>
</protein>
<comment type="similarity">
    <text evidence="1 4">Belongs to the glycosyl hydrolase 1 family.</text>
</comment>
<dbReference type="AlphaFoldDB" id="A0AAV1J3N2"/>
<gene>
    <name evidence="5" type="ORF">LNINA_LOCUS3470</name>
</gene>
<dbReference type="InterPro" id="IPR033132">
    <property type="entry name" value="GH_1_N_CS"/>
</dbReference>
<evidence type="ECO:0000256" key="1">
    <source>
        <dbReference type="ARBA" id="ARBA00010838"/>
    </source>
</evidence>
<keyword evidence="2" id="KW-0378">Hydrolase</keyword>
<sequence length="370" mass="42515">MFAASCNAAGKFPPGFRFGAATSSYQVEGAWNVSDKTPSVWDKFAHENPELISDRSNGDVACDSYHLWEEDVAIAKKIGLHFYSEYFKGNCTLFAMYKIEAKFDFFQNVLVNDTNAGPSKVGLTNNHIWYEAGTPDYEEKTELARNLAAIYAHPIYSKKGGWPANVEKYIKKKSKEEGYPRSKLPAFTREEIEFVRGTFDYYGINYYTSRLVFPEENITGPYNFWPIFGSRELGITLKPDPSWKAGHEWLVSYPAGLRKQLIWLVQQYGDIEIKILENGFSTRDREMNDLDRIEYYKDHLEQVLLSIKEDGLNITAYTAWSLMDNYEWIGGYTSKFGLTDVDFEDPKRKRTLRASASYYAAVIKKHSINV</sequence>
<evidence type="ECO:0000256" key="4">
    <source>
        <dbReference type="RuleBase" id="RU003690"/>
    </source>
</evidence>
<evidence type="ECO:0008006" key="7">
    <source>
        <dbReference type="Google" id="ProtNLM"/>
    </source>
</evidence>
<keyword evidence="3" id="KW-0326">Glycosidase</keyword>
<dbReference type="Proteomes" id="UP001497472">
    <property type="component" value="Unassembled WGS sequence"/>
</dbReference>
<reference evidence="5 6" key="1">
    <citation type="submission" date="2023-11" db="EMBL/GenBank/DDBJ databases">
        <authorList>
            <person name="Okamura Y."/>
        </authorList>
    </citation>
    <scope>NUCLEOTIDE SEQUENCE [LARGE SCALE GENOMIC DNA]</scope>
</reference>
<dbReference type="PANTHER" id="PTHR10353">
    <property type="entry name" value="GLYCOSYL HYDROLASE"/>
    <property type="match status" value="1"/>
</dbReference>
<dbReference type="Pfam" id="PF00232">
    <property type="entry name" value="Glyco_hydro_1"/>
    <property type="match status" value="2"/>
</dbReference>
<name>A0AAV1J3N2_9NEOP</name>
<dbReference type="PROSITE" id="PS00653">
    <property type="entry name" value="GLYCOSYL_HYDROL_F1_2"/>
    <property type="match status" value="1"/>
</dbReference>
<evidence type="ECO:0000313" key="6">
    <source>
        <dbReference type="Proteomes" id="UP001497472"/>
    </source>
</evidence>
<dbReference type="InterPro" id="IPR001360">
    <property type="entry name" value="Glyco_hydro_1"/>
</dbReference>
<proteinExistence type="inferred from homology"/>
<dbReference type="GO" id="GO:0008422">
    <property type="term" value="F:beta-glucosidase activity"/>
    <property type="evidence" value="ECO:0007669"/>
    <property type="project" value="TreeGrafter"/>
</dbReference>
<dbReference type="PANTHER" id="PTHR10353:SF36">
    <property type="entry name" value="LP05116P"/>
    <property type="match status" value="1"/>
</dbReference>
<dbReference type="SUPFAM" id="SSF51445">
    <property type="entry name" value="(Trans)glycosidases"/>
    <property type="match status" value="1"/>
</dbReference>
<dbReference type="PRINTS" id="PR00131">
    <property type="entry name" value="GLHYDRLASE1"/>
</dbReference>
<dbReference type="GO" id="GO:0005975">
    <property type="term" value="P:carbohydrate metabolic process"/>
    <property type="evidence" value="ECO:0007669"/>
    <property type="project" value="InterPro"/>
</dbReference>
<evidence type="ECO:0000256" key="2">
    <source>
        <dbReference type="ARBA" id="ARBA00022801"/>
    </source>
</evidence>
<evidence type="ECO:0000256" key="3">
    <source>
        <dbReference type="ARBA" id="ARBA00023295"/>
    </source>
</evidence>
<evidence type="ECO:0000313" key="5">
    <source>
        <dbReference type="EMBL" id="CAK1543668.1"/>
    </source>
</evidence>
<dbReference type="Gene3D" id="3.20.20.80">
    <property type="entry name" value="Glycosidases"/>
    <property type="match status" value="2"/>
</dbReference>
<dbReference type="EMBL" id="CAVLEF010000004">
    <property type="protein sequence ID" value="CAK1543668.1"/>
    <property type="molecule type" value="Genomic_DNA"/>
</dbReference>
<accession>A0AAV1J3N2</accession>
<comment type="caution">
    <text evidence="5">The sequence shown here is derived from an EMBL/GenBank/DDBJ whole genome shotgun (WGS) entry which is preliminary data.</text>
</comment>